<dbReference type="InterPro" id="IPR025724">
    <property type="entry name" value="GAG-pre-integrase_dom"/>
</dbReference>
<dbReference type="Proteomes" id="UP000075243">
    <property type="component" value="Unassembled WGS sequence"/>
</dbReference>
<accession>A0A151RN89</accession>
<evidence type="ECO:0000313" key="2">
    <source>
        <dbReference type="EMBL" id="KYP44024.1"/>
    </source>
</evidence>
<reference evidence="2" key="1">
    <citation type="journal article" date="2012" name="Nat. Biotechnol.">
        <title>Draft genome sequence of pigeonpea (Cajanus cajan), an orphan legume crop of resource-poor farmers.</title>
        <authorList>
            <person name="Varshney R.K."/>
            <person name="Chen W."/>
            <person name="Li Y."/>
            <person name="Bharti A.K."/>
            <person name="Saxena R.K."/>
            <person name="Schlueter J.A."/>
            <person name="Donoghue M.T."/>
            <person name="Azam S."/>
            <person name="Fan G."/>
            <person name="Whaley A.M."/>
            <person name="Farmer A.D."/>
            <person name="Sheridan J."/>
            <person name="Iwata A."/>
            <person name="Tuteja R."/>
            <person name="Penmetsa R.V."/>
            <person name="Wu W."/>
            <person name="Upadhyaya H.D."/>
            <person name="Yang S.P."/>
            <person name="Shah T."/>
            <person name="Saxena K.B."/>
            <person name="Michael T."/>
            <person name="McCombie W.R."/>
            <person name="Yang B."/>
            <person name="Zhang G."/>
            <person name="Yang H."/>
            <person name="Wang J."/>
            <person name="Spillane C."/>
            <person name="Cook D.R."/>
            <person name="May G.D."/>
            <person name="Xu X."/>
            <person name="Jackson S.A."/>
        </authorList>
    </citation>
    <scope>NUCLEOTIDE SEQUENCE [LARGE SCALE GENOMIC DNA]</scope>
</reference>
<name>A0A151RN89_CAJCA</name>
<evidence type="ECO:0000313" key="3">
    <source>
        <dbReference type="Proteomes" id="UP000075243"/>
    </source>
</evidence>
<proteinExistence type="predicted"/>
<dbReference type="EMBL" id="KQ483643">
    <property type="protein sequence ID" value="KYP44024.1"/>
    <property type="molecule type" value="Genomic_DNA"/>
</dbReference>
<evidence type="ECO:0000259" key="1">
    <source>
        <dbReference type="Pfam" id="PF13976"/>
    </source>
</evidence>
<gene>
    <name evidence="2" type="ORF">KK1_034493</name>
</gene>
<dbReference type="AlphaFoldDB" id="A0A151RN89"/>
<sequence length="135" mass="15268">MQLLLRGVKHAPDVHFNLISVKILDDGGYDNHFGSGKWKLTKGNLVVARGEKNSKLYWTKALVSKDNVNAMDMEASLWHRRLSHISEKGLNCLAKKDFLQGLKSAELEKCSHCMAGKQTRVSFKKHPPSRKLELL</sequence>
<organism evidence="2 3">
    <name type="scientific">Cajanus cajan</name>
    <name type="common">Pigeon pea</name>
    <name type="synonym">Cajanus indicus</name>
    <dbReference type="NCBI Taxonomy" id="3821"/>
    <lineage>
        <taxon>Eukaryota</taxon>
        <taxon>Viridiplantae</taxon>
        <taxon>Streptophyta</taxon>
        <taxon>Embryophyta</taxon>
        <taxon>Tracheophyta</taxon>
        <taxon>Spermatophyta</taxon>
        <taxon>Magnoliopsida</taxon>
        <taxon>eudicotyledons</taxon>
        <taxon>Gunneridae</taxon>
        <taxon>Pentapetalae</taxon>
        <taxon>rosids</taxon>
        <taxon>fabids</taxon>
        <taxon>Fabales</taxon>
        <taxon>Fabaceae</taxon>
        <taxon>Papilionoideae</taxon>
        <taxon>50 kb inversion clade</taxon>
        <taxon>NPAAA clade</taxon>
        <taxon>indigoferoid/millettioid clade</taxon>
        <taxon>Phaseoleae</taxon>
        <taxon>Cajanus</taxon>
    </lineage>
</organism>
<protein>
    <submittedName>
        <fullName evidence="2">Retrovirus-related Pol polyprotein from transposon TNT 1-94</fullName>
    </submittedName>
</protein>
<dbReference type="Gramene" id="C.cajan_36087.t">
    <property type="protein sequence ID" value="C.cajan_36087.t.cds1"/>
    <property type="gene ID" value="C.cajan_36087"/>
</dbReference>
<feature type="domain" description="GAG-pre-integrase" evidence="1">
    <location>
        <begin position="67"/>
        <end position="118"/>
    </location>
</feature>
<dbReference type="Pfam" id="PF13976">
    <property type="entry name" value="gag_pre-integrs"/>
    <property type="match status" value="1"/>
</dbReference>
<keyword evidence="3" id="KW-1185">Reference proteome</keyword>